<dbReference type="PANTHER" id="PTHR35585:SF1">
    <property type="entry name" value="HHE DOMAIN PROTEIN (AFU_ORTHOLOGUE AFUA_4G00730)"/>
    <property type="match status" value="1"/>
</dbReference>
<dbReference type="Proteomes" id="UP001165663">
    <property type="component" value="Unassembled WGS sequence"/>
</dbReference>
<evidence type="ECO:0000259" key="1">
    <source>
        <dbReference type="Pfam" id="PF01814"/>
    </source>
</evidence>
<dbReference type="EMBL" id="BRZI01000005">
    <property type="protein sequence ID" value="GLD29465.1"/>
    <property type="molecule type" value="Genomic_DNA"/>
</dbReference>
<dbReference type="Proteomes" id="UP001064782">
    <property type="component" value="Unassembled WGS sequence"/>
</dbReference>
<dbReference type="GeneID" id="83628849"/>
<keyword evidence="4" id="KW-1185">Reference proteome</keyword>
<evidence type="ECO:0000313" key="3">
    <source>
        <dbReference type="EMBL" id="GLD29465.1"/>
    </source>
</evidence>
<dbReference type="Pfam" id="PF01814">
    <property type="entry name" value="Hemerythrin"/>
    <property type="match status" value="1"/>
</dbReference>
<sequence length="160" mass="17935">MNAYDVLREHHAMLKALGRKVSAAPLTSPERHELFDEILLELDIHFRIEDELYYPALSAAGEWIAIAHKHRQVVDQLGRLMRTPQSAPGHLEAWAAFVTVLEAHADGEERDMIPAPPPVRISDADLEALGDKMAAHMTALRGSALYELRTRGKIELLRAM</sequence>
<dbReference type="AlphaFoldDB" id="A0A9P3Q5C2"/>
<dbReference type="PANTHER" id="PTHR35585">
    <property type="entry name" value="HHE DOMAIN PROTEIN (AFU_ORTHOLOGUE AFUA_4G00730)"/>
    <property type="match status" value="1"/>
</dbReference>
<feature type="domain" description="Hemerythrin-like" evidence="1">
    <location>
        <begin position="3"/>
        <end position="115"/>
    </location>
</feature>
<evidence type="ECO:0000313" key="4">
    <source>
        <dbReference type="Proteomes" id="UP001064782"/>
    </source>
</evidence>
<dbReference type="RefSeq" id="WP_236976231.1">
    <property type="nucleotide sequence ID" value="NZ_BRXE01000083.1"/>
</dbReference>
<proteinExistence type="predicted"/>
<accession>A0A9P3Q5C2</accession>
<evidence type="ECO:0000313" key="2">
    <source>
        <dbReference type="EMBL" id="GLB85410.1"/>
    </source>
</evidence>
<gene>
    <name evidence="3" type="ORF">Mkiyose1413_13480</name>
    <name evidence="2" type="ORF">SRL2020028_46660</name>
</gene>
<organism evidence="3 4">
    <name type="scientific">Mycobacterium kiyosense</name>
    <dbReference type="NCBI Taxonomy" id="2871094"/>
    <lineage>
        <taxon>Bacteria</taxon>
        <taxon>Bacillati</taxon>
        <taxon>Actinomycetota</taxon>
        <taxon>Actinomycetes</taxon>
        <taxon>Mycobacteriales</taxon>
        <taxon>Mycobacteriaceae</taxon>
        <taxon>Mycobacterium</taxon>
    </lineage>
</organism>
<dbReference type="Gene3D" id="1.20.120.520">
    <property type="entry name" value="nmb1532 protein domain like"/>
    <property type="match status" value="1"/>
</dbReference>
<comment type="caution">
    <text evidence="3">The sequence shown here is derived from an EMBL/GenBank/DDBJ whole genome shotgun (WGS) entry which is preliminary data.</text>
</comment>
<reference evidence="3" key="1">
    <citation type="submission" date="2022-08" db="EMBL/GenBank/DDBJ databases">
        <title>Mycobacterium kiyosense sp. nov., scotochromogenic slow-glowing species isolated from respiratory specimens.</title>
        <authorList>
            <person name="Fukano H."/>
            <person name="Kazumi Y."/>
            <person name="Sakagami N."/>
            <person name="Ato M."/>
            <person name="Mitarai S."/>
            <person name="Hoshino Y."/>
        </authorList>
    </citation>
    <scope>NUCLEOTIDE SEQUENCE</scope>
    <source>
        <strain evidence="3">1413</strain>
        <strain evidence="2">SRL2020-028</strain>
    </source>
</reference>
<dbReference type="EMBL" id="BRXE01000083">
    <property type="protein sequence ID" value="GLB85410.1"/>
    <property type="molecule type" value="Genomic_DNA"/>
</dbReference>
<dbReference type="InterPro" id="IPR012312">
    <property type="entry name" value="Hemerythrin-like"/>
</dbReference>
<protein>
    <recommendedName>
        <fullName evidence="1">Hemerythrin-like domain-containing protein</fullName>
    </recommendedName>
</protein>
<name>A0A9P3Q5C2_9MYCO</name>